<dbReference type="HOGENOM" id="CLU_000288_138_5_1"/>
<dbReference type="STRING" id="870435.A0A0C3MUS4"/>
<sequence>MYRWYRNAQVCYAYLNDVDEEVFPVKRDGKKFNKSNGWPEWFVRGWTLQELIAPKQVEFFNKNWVSIGNKRRLALALEDITKIQTDVVMDGLAGKRLSVARIMSWAADRKTTRVEDRAYSLMGLFGVNMPMLYGEG</sequence>
<dbReference type="PANTHER" id="PTHR10622">
    <property type="entry name" value="HET DOMAIN-CONTAINING PROTEIN"/>
    <property type="match status" value="1"/>
</dbReference>
<dbReference type="Proteomes" id="UP000054217">
    <property type="component" value="Unassembled WGS sequence"/>
</dbReference>
<accession>A0A0C3MUS4</accession>
<feature type="non-terminal residue" evidence="2">
    <location>
        <position position="136"/>
    </location>
</feature>
<evidence type="ECO:0000313" key="1">
    <source>
        <dbReference type="EMBL" id="KIN92723.1"/>
    </source>
</evidence>
<dbReference type="EMBL" id="KN832443">
    <property type="protein sequence ID" value="KIN92724.1"/>
    <property type="molecule type" value="Genomic_DNA"/>
</dbReference>
<dbReference type="AlphaFoldDB" id="A0A0C3MUS4"/>
<name>A0A0C3MUS4_PISTI</name>
<evidence type="ECO:0000313" key="3">
    <source>
        <dbReference type="Proteomes" id="UP000054217"/>
    </source>
</evidence>
<dbReference type="EMBL" id="KN832444">
    <property type="protein sequence ID" value="KIN92723.1"/>
    <property type="molecule type" value="Genomic_DNA"/>
</dbReference>
<evidence type="ECO:0000313" key="2">
    <source>
        <dbReference type="EMBL" id="KIN92724.1"/>
    </source>
</evidence>
<keyword evidence="3" id="KW-1185">Reference proteome</keyword>
<protein>
    <submittedName>
        <fullName evidence="2">Uncharacterized protein</fullName>
    </submittedName>
</protein>
<reference evidence="2 3" key="1">
    <citation type="submission" date="2014-04" db="EMBL/GenBank/DDBJ databases">
        <authorList>
            <consortium name="DOE Joint Genome Institute"/>
            <person name="Kuo A."/>
            <person name="Kohler A."/>
            <person name="Costa M.D."/>
            <person name="Nagy L.G."/>
            <person name="Floudas D."/>
            <person name="Copeland A."/>
            <person name="Barry K.W."/>
            <person name="Cichocki N."/>
            <person name="Veneault-Fourrey C."/>
            <person name="LaButti K."/>
            <person name="Lindquist E.A."/>
            <person name="Lipzen A."/>
            <person name="Lundell T."/>
            <person name="Morin E."/>
            <person name="Murat C."/>
            <person name="Sun H."/>
            <person name="Tunlid A."/>
            <person name="Henrissat B."/>
            <person name="Grigoriev I.V."/>
            <person name="Hibbett D.S."/>
            <person name="Martin F."/>
            <person name="Nordberg H.P."/>
            <person name="Cantor M.N."/>
            <person name="Hua S.X."/>
        </authorList>
    </citation>
    <scope>NUCLEOTIDE SEQUENCE [LARGE SCALE GENOMIC DNA]</scope>
    <source>
        <strain evidence="2 3">Marx 270</strain>
    </source>
</reference>
<gene>
    <name evidence="2" type="ORF">M404DRAFT_1009409</name>
    <name evidence="1" type="ORF">M404DRAFT_1009410</name>
</gene>
<proteinExistence type="predicted"/>
<reference evidence="3" key="2">
    <citation type="submission" date="2015-01" db="EMBL/GenBank/DDBJ databases">
        <title>Evolutionary Origins and Diversification of the Mycorrhizal Mutualists.</title>
        <authorList>
            <consortium name="DOE Joint Genome Institute"/>
            <consortium name="Mycorrhizal Genomics Consortium"/>
            <person name="Kohler A."/>
            <person name="Kuo A."/>
            <person name="Nagy L.G."/>
            <person name="Floudas D."/>
            <person name="Copeland A."/>
            <person name="Barry K.W."/>
            <person name="Cichocki N."/>
            <person name="Veneault-Fourrey C."/>
            <person name="LaButti K."/>
            <person name="Lindquist E.A."/>
            <person name="Lipzen A."/>
            <person name="Lundell T."/>
            <person name="Morin E."/>
            <person name="Murat C."/>
            <person name="Riley R."/>
            <person name="Ohm R."/>
            <person name="Sun H."/>
            <person name="Tunlid A."/>
            <person name="Henrissat B."/>
            <person name="Grigoriev I.V."/>
            <person name="Hibbett D.S."/>
            <person name="Martin F."/>
        </authorList>
    </citation>
    <scope>NUCLEOTIDE SEQUENCE [LARGE SCALE GENOMIC DNA]</scope>
    <source>
        <strain evidence="3">Marx 270</strain>
    </source>
</reference>
<dbReference type="OrthoDB" id="2654851at2759"/>
<dbReference type="PANTHER" id="PTHR10622:SF10">
    <property type="entry name" value="HET DOMAIN-CONTAINING PROTEIN"/>
    <property type="match status" value="1"/>
</dbReference>
<reference evidence="2" key="3">
    <citation type="submission" date="2015-02" db="EMBL/GenBank/DDBJ databases">
        <title>Evolutionary Origins and Diversification of the Mycorrhizal Mutualists.</title>
        <authorList>
            <consortium name="DOE Joint Genome Institute"/>
            <consortium name="Mycorrhizal Genomics Consortium"/>
            <person name="Kohler A."/>
            <person name="Kuo A."/>
            <person name="Nagy L.G."/>
            <person name="Floudas D."/>
            <person name="Copeland A."/>
            <person name="Barry K.W."/>
            <person name="Cichocki N."/>
            <person name="Veneault-Fourrey C."/>
            <person name="LaButti K."/>
            <person name="Lindquist E.A."/>
            <person name="Lipzen A."/>
            <person name="Lundell T."/>
            <person name="Morin E."/>
            <person name="Murat C."/>
            <person name="Riley R."/>
            <person name="Ohm R."/>
            <person name="Sun H."/>
            <person name="Tunlid A."/>
            <person name="Henrissat B."/>
            <person name="Grigoriev I.V."/>
            <person name="Hibbett D.S."/>
            <person name="Martin F."/>
        </authorList>
    </citation>
    <scope>NUCLEOTIDE SEQUENCE</scope>
    <source>
        <strain evidence="2 3">Marx 270</strain>
    </source>
</reference>
<organism evidence="2 3">
    <name type="scientific">Pisolithus tinctorius Marx 270</name>
    <dbReference type="NCBI Taxonomy" id="870435"/>
    <lineage>
        <taxon>Eukaryota</taxon>
        <taxon>Fungi</taxon>
        <taxon>Dikarya</taxon>
        <taxon>Basidiomycota</taxon>
        <taxon>Agaricomycotina</taxon>
        <taxon>Agaricomycetes</taxon>
        <taxon>Agaricomycetidae</taxon>
        <taxon>Boletales</taxon>
        <taxon>Sclerodermatineae</taxon>
        <taxon>Pisolithaceae</taxon>
        <taxon>Pisolithus</taxon>
    </lineage>
</organism>